<protein>
    <submittedName>
        <fullName evidence="1">Uncharacterized protein</fullName>
    </submittedName>
</protein>
<comment type="caution">
    <text evidence="1">The sequence shown here is derived from an EMBL/GenBank/DDBJ whole genome shotgun (WGS) entry which is preliminary data.</text>
</comment>
<keyword evidence="2" id="KW-1185">Reference proteome</keyword>
<sequence length="57" mass="6257">MRELTIQECTEVSGNGVALGRAIGRAVQEVGEAMSDWAESLIESWLPIAEKINEVIR</sequence>
<accession>A0A919BSD6</accession>
<dbReference type="AlphaFoldDB" id="A0A919BSD6"/>
<dbReference type="Proteomes" id="UP000623842">
    <property type="component" value="Unassembled WGS sequence"/>
</dbReference>
<evidence type="ECO:0000313" key="2">
    <source>
        <dbReference type="Proteomes" id="UP000623842"/>
    </source>
</evidence>
<dbReference type="EMBL" id="BNCK01000017">
    <property type="protein sequence ID" value="GHG08189.1"/>
    <property type="molecule type" value="Genomic_DNA"/>
</dbReference>
<reference evidence="1" key="2">
    <citation type="submission" date="2020-09" db="EMBL/GenBank/DDBJ databases">
        <authorList>
            <person name="Sun Q."/>
            <person name="Kim S."/>
        </authorList>
    </citation>
    <scope>NUCLEOTIDE SEQUENCE</scope>
    <source>
        <strain evidence="1">KCTC 42731</strain>
    </source>
</reference>
<evidence type="ECO:0000313" key="1">
    <source>
        <dbReference type="EMBL" id="GHG08189.1"/>
    </source>
</evidence>
<name>A0A919BSD6_9GAMM</name>
<organism evidence="1 2">
    <name type="scientific">Thalassotalea marina</name>
    <dbReference type="NCBI Taxonomy" id="1673741"/>
    <lineage>
        <taxon>Bacteria</taxon>
        <taxon>Pseudomonadati</taxon>
        <taxon>Pseudomonadota</taxon>
        <taxon>Gammaproteobacteria</taxon>
        <taxon>Alteromonadales</taxon>
        <taxon>Colwelliaceae</taxon>
        <taxon>Thalassotalea</taxon>
    </lineage>
</organism>
<dbReference type="RefSeq" id="WP_189774940.1">
    <property type="nucleotide sequence ID" value="NZ_BNCK01000017.1"/>
</dbReference>
<reference evidence="1" key="1">
    <citation type="journal article" date="2014" name="Int. J. Syst. Evol. Microbiol.">
        <title>Complete genome sequence of Corynebacterium casei LMG S-19264T (=DSM 44701T), isolated from a smear-ripened cheese.</title>
        <authorList>
            <consortium name="US DOE Joint Genome Institute (JGI-PGF)"/>
            <person name="Walter F."/>
            <person name="Albersmeier A."/>
            <person name="Kalinowski J."/>
            <person name="Ruckert C."/>
        </authorList>
    </citation>
    <scope>NUCLEOTIDE SEQUENCE</scope>
    <source>
        <strain evidence="1">KCTC 42731</strain>
    </source>
</reference>
<gene>
    <name evidence="1" type="ORF">GCM10017161_42450</name>
</gene>
<proteinExistence type="predicted"/>